<organism evidence="2 3">
    <name type="scientific">Thioploca ingrica</name>
    <dbReference type="NCBI Taxonomy" id="40754"/>
    <lineage>
        <taxon>Bacteria</taxon>
        <taxon>Pseudomonadati</taxon>
        <taxon>Pseudomonadota</taxon>
        <taxon>Gammaproteobacteria</taxon>
        <taxon>Thiotrichales</taxon>
        <taxon>Thiotrichaceae</taxon>
        <taxon>Thioploca</taxon>
    </lineage>
</organism>
<dbReference type="CDD" id="cd10033">
    <property type="entry name" value="UDG_like"/>
    <property type="match status" value="1"/>
</dbReference>
<proteinExistence type="predicted"/>
<dbReference type="SUPFAM" id="SSF52141">
    <property type="entry name" value="Uracil-DNA glycosylase-like"/>
    <property type="match status" value="1"/>
</dbReference>
<keyword evidence="3" id="KW-1185">Reference proteome</keyword>
<dbReference type="InterPro" id="IPR005122">
    <property type="entry name" value="Uracil-DNA_glycosylase-like"/>
</dbReference>
<accession>A0A090AKH4</accession>
<name>A0A090AKH4_9GAMM</name>
<evidence type="ECO:0000313" key="2">
    <source>
        <dbReference type="EMBL" id="BAP58064.1"/>
    </source>
</evidence>
<dbReference type="Proteomes" id="UP000031623">
    <property type="component" value="Chromosome"/>
</dbReference>
<sequence length="203" mass="22927">MTSTNSSPPATPLQALLAEIRECRCCATYLPQTPRPVLRAKATARLLIVGQAPGIRVHTTGIPWNDPSGDRLRRWLQMDRSQFYDDSQIAIIPIGLCYPGKGKSGDLPPRSECAPQWHPLLQACLPNIQLTLLIGQYAQRYYLGTQAKPTLTATVQTWHHYLPSFLPLPHPSPRNQLWLKHNPWFEIEVLPILRQQVTRVLAT</sequence>
<feature type="domain" description="Uracil-DNA glycosylase-like" evidence="1">
    <location>
        <begin position="37"/>
        <end position="194"/>
    </location>
</feature>
<dbReference type="OrthoDB" id="9789139at2"/>
<dbReference type="HOGENOM" id="CLU_075800_0_0_6"/>
<reference evidence="2 3" key="1">
    <citation type="journal article" date="2014" name="ISME J.">
        <title>Ecophysiology of Thioploca ingrica as revealed by the complete genome sequence supplemented with proteomic evidence.</title>
        <authorList>
            <person name="Kojima H."/>
            <person name="Ogura Y."/>
            <person name="Yamamoto N."/>
            <person name="Togashi T."/>
            <person name="Mori H."/>
            <person name="Watanabe T."/>
            <person name="Nemoto F."/>
            <person name="Kurokawa K."/>
            <person name="Hayashi T."/>
            <person name="Fukui M."/>
        </authorList>
    </citation>
    <scope>NUCLEOTIDE SEQUENCE [LARGE SCALE GENOMIC DNA]</scope>
</reference>
<evidence type="ECO:0000313" key="3">
    <source>
        <dbReference type="Proteomes" id="UP000031623"/>
    </source>
</evidence>
<dbReference type="PANTHER" id="PTHR42160">
    <property type="entry name" value="URACIL-DNA GLYCOSYLASE SUPERFAMILY PROTEIN"/>
    <property type="match status" value="1"/>
</dbReference>
<dbReference type="InterPro" id="IPR047124">
    <property type="entry name" value="HI_0220.2"/>
</dbReference>
<dbReference type="Gene3D" id="3.40.470.10">
    <property type="entry name" value="Uracil-DNA glycosylase-like domain"/>
    <property type="match status" value="1"/>
</dbReference>
<dbReference type="AlphaFoldDB" id="A0A090AKH4"/>
<dbReference type="STRING" id="40754.THII_3767"/>
<protein>
    <recommendedName>
        <fullName evidence="1">Uracil-DNA glycosylase-like domain-containing protein</fullName>
    </recommendedName>
</protein>
<dbReference type="PANTHER" id="PTHR42160:SF1">
    <property type="entry name" value="URACIL-DNA GLYCOSYLASE SUPERFAMILY PROTEIN"/>
    <property type="match status" value="1"/>
</dbReference>
<dbReference type="SMART" id="SM00987">
    <property type="entry name" value="UreE_C"/>
    <property type="match status" value="1"/>
</dbReference>
<dbReference type="Pfam" id="PF03167">
    <property type="entry name" value="UDG"/>
    <property type="match status" value="1"/>
</dbReference>
<gene>
    <name evidence="2" type="ORF">THII_3767</name>
</gene>
<evidence type="ECO:0000259" key="1">
    <source>
        <dbReference type="SMART" id="SM00986"/>
    </source>
</evidence>
<dbReference type="InterPro" id="IPR036895">
    <property type="entry name" value="Uracil-DNA_glycosylase-like_sf"/>
</dbReference>
<dbReference type="EMBL" id="AP014633">
    <property type="protein sequence ID" value="BAP58064.1"/>
    <property type="molecule type" value="Genomic_DNA"/>
</dbReference>
<dbReference type="KEGG" id="tig:THII_3767"/>
<dbReference type="SMART" id="SM00986">
    <property type="entry name" value="UDG"/>
    <property type="match status" value="1"/>
</dbReference>